<comment type="caution">
    <text evidence="2">The sequence shown here is derived from an EMBL/GenBank/DDBJ whole genome shotgun (WGS) entry which is preliminary data.</text>
</comment>
<dbReference type="Proteomes" id="UP001067231">
    <property type="component" value="Unassembled WGS sequence"/>
</dbReference>
<reference evidence="2" key="1">
    <citation type="submission" date="2022-10" db="EMBL/GenBank/DDBJ databases">
        <title>Adaptive evolution leads to modifications in subtelomeric GC content in a zoonotic Cryptosporidium species.</title>
        <authorList>
            <person name="Li J."/>
            <person name="Feng Y."/>
            <person name="Xiao L."/>
        </authorList>
    </citation>
    <scope>NUCLEOTIDE SEQUENCE</scope>
    <source>
        <strain evidence="2">33844</strain>
    </source>
</reference>
<protein>
    <submittedName>
        <fullName evidence="2">Uncharacterized protein</fullName>
    </submittedName>
</protein>
<evidence type="ECO:0000256" key="1">
    <source>
        <dbReference type="SAM" id="MobiDB-lite"/>
    </source>
</evidence>
<proteinExistence type="predicted"/>
<gene>
    <name evidence="2" type="ORF">OJ253_1409</name>
</gene>
<organism evidence="2">
    <name type="scientific">Cryptosporidium canis</name>
    <dbReference type="NCBI Taxonomy" id="195482"/>
    <lineage>
        <taxon>Eukaryota</taxon>
        <taxon>Sar</taxon>
        <taxon>Alveolata</taxon>
        <taxon>Apicomplexa</taxon>
        <taxon>Conoidasida</taxon>
        <taxon>Coccidia</taxon>
        <taxon>Eucoccidiorida</taxon>
        <taxon>Eimeriorina</taxon>
        <taxon>Cryptosporidiidae</taxon>
        <taxon>Cryptosporidium</taxon>
    </lineage>
</organism>
<feature type="region of interest" description="Disordered" evidence="1">
    <location>
        <begin position="2275"/>
        <end position="2296"/>
    </location>
</feature>
<feature type="region of interest" description="Disordered" evidence="1">
    <location>
        <begin position="996"/>
        <end position="1022"/>
    </location>
</feature>
<evidence type="ECO:0000313" key="2">
    <source>
        <dbReference type="EMBL" id="KAJ1609854.1"/>
    </source>
</evidence>
<dbReference type="OrthoDB" id="340097at2759"/>
<dbReference type="EMBL" id="JAPCXC010000030">
    <property type="protein sequence ID" value="KAJ1609854.1"/>
    <property type="molecule type" value="Genomic_DNA"/>
</dbReference>
<sequence length="3626" mass="411617">MSGGLADIQTMSNEKLREVCIVSPKIHLTYQKLLRAVLRPSIFILDLEEDDFRSEFKEFLLGFLRARLGKAGPGDEELFWTRRAKNSAIPASYKLLYLIYKNNISQDLFACRPICKVAPVYTGVSTLIRNVCTCMHLIFILDMGSIFWFSELHDNMSHLEGRAGEFLSGLESVMRGISRVLGYLGALGESVEAKFSVFLFGASLEESYFKLVFYELPIESWINETQMLSEHLSREVEDALRLNQDVDDSVQFPRSSWVYELLGLLNSFSACLTQSLMLITTGVISSRLFSERNGSSLICQSNYFIRYCNLKDIQVHFLVVNKFDMGSRDSEIGRVPSLDTLEFVATSCNSTMTVCKFGVGEQDANKIALGMLLRPDRPIELLLSECKVLEDLTALDDVYSYKASQRLSLLEILVNKLRNGFNLVGESRVEVPMVLLSRFHKLVEVICLIESNEDAHGSSDSEFWSVKYYIRSTGGGDSTPYDLSLLKEFLESREAQKLNVLNRPHRLTYFLYSFILKNQLLDSWTERLMGLHSNIIMGIPEFPAGLNRMFLPCTIHHEVDLVLQGDRNLFKETCDGFRGSWDLLQAKLIEMGFNTFIIASQHDEYDFPIKEDRVLVYYNLSPKLGDPSLSKVKLDDQEAWRILRSWTSTDSFLQPSRSTVTSNRGALTAIWLIAKRFTIKVSERVGSKVEIRESPSSLVKFNILYYGFSPQYCQEYTRRFRELVIKFGVDSDGANLSLLRYSLGANYDFEGDLEGDRFTERSWSYILSSEKEACCNRKTHSADLNWRVMLAIYNTRFLDGWTLLNRINHKDTLHSSWYKVCDVRIRDHFSIKLALIYNIKLQPGGGINSSKLACRTLIASSICNCEVDGRIFGEDFSFDGFAQEIQSQDDKVVRAVSLIDYLYSSSRLRGDIEYISSISGNEEDRLSQSGGKGRGFAQRLIKDRVGRMSIGSQTKDKELSKLKKIAPNGSLCEGDNLRMLSLEEIRALFFTYKDNEESQESEESGMRVPDTSEATGSTPPEVELDRGFIRQFKPLCLIEIPLINYKIMKARGHGSTLAKRKYLEDTSEGSFEKFLHKLSKITDRSVRVDEDERYAILFIEENDICNKSPGQGGSAINDGLESSTYELESSSKGYVVRRINCDSNYEYIIITHIRLQRDDSRRPKYLLFGVYLCSYYNLSFGITQSRANLEMSSEEEERLKKARGFVELYVYRIKEIWNSIKFKTISKYYLIGVAVCPKDIARLHNEAEMEDERPLSCPTLELEFISINVVDGALGDFGSRLVDPEFDINFDESASQDGLLFGSSSDQEQVSEVTSSSDQESCPETGLDFHGYGHVRREVCKYLSCNIYKFKLSLSNFKTVLSRKFRRYLEITKGLTELDNVARLIGEELEGRLETCMKLKLVHLDSKSLDRFLVFCGTLSLYNGKSENIIVTISQRLWDKLGESPGLTPSWYHGLVWRSLAEKDDLELFVNMFTPVYKKYIRVNKINMEHRSLIKLRTEAFASKLHNTLSLWIVDMTMELSFIHGCEIWGRSLDEPCRLSLFACFGREVLFECLRGAKDMAWSENEELDLGGALGRSTLRTFGSLMFTRDIQLPLISSSTKFGNDIAVINLLSSQADYIPIKREPSLILIWHGSRFPMDNISIENPRLVDKLRGGFIEDLLEHIRVLVDISSTSRSSDGGELVLRMALKIYFPSSFIRGMGMSSKSKFNCRICDFHIEEGGLHESINFLFATMQSRFINIWKEATCDFLLQNVTISRRASFLLVPKFISADYSVSGREGDQKKAGISVLNSVERESIFGHVSVASEWLYEVPFEVSPAKFRRLQRNDSIGRLQRKLDPDFYEKPGEAVLWNGETTQVPNYVFWLKRHDEVFIEVPSVLYGAPLIDVLFGGGEWDISTIGRYTNQLYTMEKSLFGKYGLGKESEGALDSRSSTKEIELVSLVYPKGWLLFSEDATTSTNTIGSGSLFLIKPDYIFIDLNSSYVNAYRKKKDSKAYDESDQGYSADQSPSASSRFKYISTAKSNVGISLSFFGKRKPSKNTKLYFYKQLKTALQRLLSGWSSSPHTGVISKAISGSVMEEMYLASNVALVSDKNKEVPYHLTFILKLGKVYQSFMAVAISRVASRTRVIFRFGDLFNALTKILDDYGIKYEVIDRGVRLFNRNTDIGSNPEELEYSVDVSFYSGINGRILDVSDPWAVGSTLDEGASPDLESYIGDCLLPLLDEETHSSGSPFWDFNKLLELVFLQRSDCPDNLSSRVSSGASSWSLIRDSSGRISKIQDQSGADTGPGGETQPCGFPGQAVQTRPPIYLMPCIYIGTDISYKERSFEDGDEDGVGMNRRVSRMVLFIDAILNLMFMELLIRSKLTFKENWVLRERPQLSDDESAGKSGAHFDGSFVIHSQDWPEDHAATIVDLLKYSEDLQNFFQVVVGNRETIEALIPLGPKPSIDTTMVRYPVPRLVIDDVSGGRDESRMYFPSWSASDFIRIVREEIQAIQSNGAVGRRLMAVVSGYACVIHDTKDPNTDESILRREDGDSQSGNSSLSIVFPEVERDLKETDVKEYGWHVLKYKSRISYLNSVGSRTDSEINSWVDSLYDEFRAPLGCKSCDLSMASIYGSFFNMSGGRNRPCITANIHLNDGAMVEYMIFLEFTPNEIVLVCWDVPSLVVQSFERKIKRFIYLNSVRMLWSIQLSIWYKFNSVYRRSMFILDLSNVLTYLSVQSSTTDPNDLHSSQSFNYYPNVCKIPTNLISHIWSGDLDASEIKWSNSDDLYRRELAIECVVDRERLEDTVVPNVVMGRVLDLRFGEFLQLYKVGTGLSWMAPSVLGEIRTLGSDEHIERWSISFFKHRLWIFVGQFLVECFSINSEKQGFAKTPSRSITPHICRSNLIFRYHQVINLLKKVGIHSMEDSILHDVTSGFFEDRPGSLVSNESIIKTHYSLLTYLQNSHTFINTLISAVAASRATHFAVIHPSRSREDEDGGQGGRNLACYRKVGSCGVCMANPKDTSIRIILATLFRCSMDILDRLYSEEAAKGTGEGEERLHLREMEDRLQCERDWSAREGRAAGGQVAIKKLRCSDNKGEMLVLTEEISSIPVGSLAPSGGEAFSRKELTARLNEYLKDHGFIMVAGLNSQMASGRCAFKDNYCVSVIQSILCALDLSRGGQHGALSSLQETEAGPEEEIAIYLKTVNIKRYSFSLPVCIFMSLYRSKLRMIYSACAFRGCEPLITASILEFIERVNARGLVFDYIQSYSESLIFKIWNKGSKEQRTRCPIYFSSGPSGQRQLSDSLVESVLSLNSLMLSCPSLSGESIFMIFRMWADRDLKPTNGHLVSLKASFCHYTESGLFSHRIRAIPDSQNTNMLMFLSMFRDELVGVIMEEVAADGEVGFPIKCFVLKSQPGLAESPRGEGCQEREKIKWEVLNTLSSIQELIKRDQVVQRIQSYGSKCSQRLIDGLVNNRFSVNYSLDDRLLGQLPLIRIQSRHLGCEDRMSDRSMMEIQERIDVVVSLFIDFWRENHALKFCNFLYKVEESGETGDFFQSRVISVAVRLHEIILIRFFTTFRVGQDGGVEWTFNSVKFTLKDEAKVRRYFLIGHRGAEAVESREEGRGRLIRMDLYELILKSLDYILDSS</sequence>
<accession>A0A9D5HVB2</accession>
<name>A0A9D5HVB2_9CRYT</name>